<evidence type="ECO:0000313" key="1">
    <source>
        <dbReference type="EMBL" id="SBW25849.1"/>
    </source>
</evidence>
<comment type="caution">
    <text evidence="1">The sequence shown here is derived from an EMBL/GenBank/DDBJ whole genome shotgun (WGS) entry which is preliminary data.</text>
</comment>
<proteinExistence type="predicted"/>
<sequence>MPDNQRRSPVKKVERARIVIVPCFFQFHFGTKNNNHVP</sequence>
<evidence type="ECO:0000313" key="2">
    <source>
        <dbReference type="Proteomes" id="UP000195338"/>
    </source>
</evidence>
<reference evidence="1 2" key="1">
    <citation type="submission" date="2016-04" db="EMBL/GenBank/DDBJ databases">
        <authorList>
            <person name="Mornico D."/>
        </authorList>
    </citation>
    <scope>NUCLEOTIDE SEQUENCE [LARGE SCALE GENOMIC DNA]</scope>
    <source>
        <strain evidence="1 2">A121</strain>
    </source>
</reference>
<accession>A0ABY0JQH4</accession>
<name>A0ABY0JQH4_9ENTR</name>
<gene>
    <name evidence="1" type="ORF">BN4901_2772</name>
</gene>
<dbReference type="EMBL" id="FLUX01000033">
    <property type="protein sequence ID" value="SBW25849.1"/>
    <property type="molecule type" value="Genomic_DNA"/>
</dbReference>
<keyword evidence="2" id="KW-1185">Reference proteome</keyword>
<dbReference type="Proteomes" id="UP000195338">
    <property type="component" value="Unassembled WGS sequence"/>
</dbReference>
<organism evidence="1 2">
    <name type="scientific">Citrobacter europaeus</name>
    <dbReference type="NCBI Taxonomy" id="1914243"/>
    <lineage>
        <taxon>Bacteria</taxon>
        <taxon>Pseudomonadati</taxon>
        <taxon>Pseudomonadota</taxon>
        <taxon>Gammaproteobacteria</taxon>
        <taxon>Enterobacterales</taxon>
        <taxon>Enterobacteriaceae</taxon>
        <taxon>Citrobacter</taxon>
    </lineage>
</organism>
<protein>
    <submittedName>
        <fullName evidence="1">Uncharacterized protein</fullName>
    </submittedName>
</protein>